<dbReference type="Proteomes" id="UP000596063">
    <property type="component" value="Chromosome"/>
</dbReference>
<dbReference type="RefSeq" id="WP_198568679.1">
    <property type="nucleotide sequence ID" value="NZ_CP066167.1"/>
</dbReference>
<dbReference type="KEGG" id="snan:I6N98_12475"/>
<protein>
    <submittedName>
        <fullName evidence="2">Uncharacterized protein</fullName>
    </submittedName>
</protein>
<organism evidence="2 3">
    <name type="scientific">Spongiibacter nanhainus</name>
    <dbReference type="NCBI Taxonomy" id="2794344"/>
    <lineage>
        <taxon>Bacteria</taxon>
        <taxon>Pseudomonadati</taxon>
        <taxon>Pseudomonadota</taxon>
        <taxon>Gammaproteobacteria</taxon>
        <taxon>Cellvibrionales</taxon>
        <taxon>Spongiibacteraceae</taxon>
        <taxon>Spongiibacter</taxon>
    </lineage>
</organism>
<name>A0A7T4QYX0_9GAMM</name>
<keyword evidence="3" id="KW-1185">Reference proteome</keyword>
<dbReference type="AlphaFoldDB" id="A0A7T4QYX0"/>
<reference evidence="2 3" key="1">
    <citation type="submission" date="2020-12" db="EMBL/GenBank/DDBJ databases">
        <authorList>
            <person name="Shan Y."/>
        </authorList>
    </citation>
    <scope>NUCLEOTIDE SEQUENCE [LARGE SCALE GENOMIC DNA]</scope>
    <source>
        <strain evidence="3">csc3.9</strain>
    </source>
</reference>
<accession>A0A7T4QYX0</accession>
<evidence type="ECO:0000313" key="3">
    <source>
        <dbReference type="Proteomes" id="UP000596063"/>
    </source>
</evidence>
<dbReference type="EMBL" id="CP066167">
    <property type="protein sequence ID" value="QQD17177.1"/>
    <property type="molecule type" value="Genomic_DNA"/>
</dbReference>
<feature type="region of interest" description="Disordered" evidence="1">
    <location>
        <begin position="1"/>
        <end position="39"/>
    </location>
</feature>
<evidence type="ECO:0000256" key="1">
    <source>
        <dbReference type="SAM" id="MobiDB-lite"/>
    </source>
</evidence>
<gene>
    <name evidence="2" type="ORF">I6N98_12475</name>
</gene>
<proteinExistence type="predicted"/>
<feature type="compositionally biased region" description="Acidic residues" evidence="1">
    <location>
        <begin position="7"/>
        <end position="20"/>
    </location>
</feature>
<evidence type="ECO:0000313" key="2">
    <source>
        <dbReference type="EMBL" id="QQD17177.1"/>
    </source>
</evidence>
<sequence>MAKELADTDSDSEDMEDGFFDDSSSFEEQAVNGGRDNSIRRKIEERLERKRLMEELDLLDDFDL</sequence>